<evidence type="ECO:0000313" key="2">
    <source>
        <dbReference type="Proteomes" id="UP000004210"/>
    </source>
</evidence>
<dbReference type="EMBL" id="AJXU01000059">
    <property type="protein sequence ID" value="EIL88112.1"/>
    <property type="molecule type" value="Genomic_DNA"/>
</dbReference>
<protein>
    <recommendedName>
        <fullName evidence="3">Haem-binding uptake Tiki superfamily ChaN domain-containing protein</fullName>
    </recommendedName>
</protein>
<dbReference type="Gene3D" id="3.40.50.11550">
    <property type="match status" value="1"/>
</dbReference>
<comment type="caution">
    <text evidence="1">The sequence shown here is derived from an EMBL/GenBank/DDBJ whole genome shotgun (WGS) entry which is preliminary data.</text>
</comment>
<dbReference type="AlphaFoldDB" id="I4VLM1"/>
<reference evidence="1 2" key="1">
    <citation type="journal article" date="2012" name="J. Bacteriol.">
        <title>Genome sequences for six rhodanobacter strains, isolated from soils and the terrestrial subsurface, with variable denitrification capabilities.</title>
        <authorList>
            <person name="Kostka J.E."/>
            <person name="Green S.J."/>
            <person name="Rishishwar L."/>
            <person name="Prakash O."/>
            <person name="Katz L.S."/>
            <person name="Marino-Ramirez L."/>
            <person name="Jordan I.K."/>
            <person name="Munk C."/>
            <person name="Ivanova N."/>
            <person name="Mikhailova N."/>
            <person name="Watson D.B."/>
            <person name="Brown S.D."/>
            <person name="Palumbo A.V."/>
            <person name="Brooks S.C."/>
        </authorList>
    </citation>
    <scope>NUCLEOTIDE SEQUENCE [LARGE SCALE GENOMIC DNA]</scope>
    <source>
        <strain evidence="2">Jip2T</strain>
    </source>
</reference>
<dbReference type="STRING" id="1163408.UU9_13388"/>
<proteinExistence type="predicted"/>
<dbReference type="eggNOG" id="COG2312">
    <property type="taxonomic scope" value="Bacteria"/>
</dbReference>
<name>I4VLM1_9GAMM</name>
<sequence>MNCSEPDGLPRGKLLLFGEMHGSKETPALIAQLACFLSKHQEVAIGLEIPSRDQPLIDAYLASRGTNASREKLMSSVFWKTDRDGRSSAAMFELIDAIRDLKEHGRAIDLFAFDDQPGTTLERNVAIANGIRRFVKEHREAKVVALMGNIHAMQDPMNIGKEKLVPSGYLLKDLTPISILVTYPKGTIWACMPDCRKHDLSPRTPVAGPAGFKNGATLDGYSRMFLLNSITASPPAIMNGSKG</sequence>
<gene>
    <name evidence="1" type="ORF">UU9_13388</name>
</gene>
<organism evidence="1 2">
    <name type="scientific">Rhodanobacter fulvus Jip2</name>
    <dbReference type="NCBI Taxonomy" id="1163408"/>
    <lineage>
        <taxon>Bacteria</taxon>
        <taxon>Pseudomonadati</taxon>
        <taxon>Pseudomonadota</taxon>
        <taxon>Gammaproteobacteria</taxon>
        <taxon>Lysobacterales</taxon>
        <taxon>Rhodanobacteraceae</taxon>
        <taxon>Rhodanobacter</taxon>
    </lineage>
</organism>
<dbReference type="Proteomes" id="UP000004210">
    <property type="component" value="Unassembled WGS sequence"/>
</dbReference>
<keyword evidence="2" id="KW-1185">Reference proteome</keyword>
<evidence type="ECO:0008006" key="3">
    <source>
        <dbReference type="Google" id="ProtNLM"/>
    </source>
</evidence>
<evidence type="ECO:0000313" key="1">
    <source>
        <dbReference type="EMBL" id="EIL88112.1"/>
    </source>
</evidence>
<accession>I4VLM1</accession>